<dbReference type="InterPro" id="IPR021109">
    <property type="entry name" value="Peptidase_aspartic_dom_sf"/>
</dbReference>
<evidence type="ECO:0000313" key="2">
    <source>
        <dbReference type="Proteomes" id="UP001235939"/>
    </source>
</evidence>
<keyword evidence="2" id="KW-1185">Reference proteome</keyword>
<protein>
    <submittedName>
        <fullName evidence="1">Uncharacterized protein</fullName>
    </submittedName>
</protein>
<dbReference type="SUPFAM" id="SSF50630">
    <property type="entry name" value="Acid proteases"/>
    <property type="match status" value="1"/>
</dbReference>
<gene>
    <name evidence="1" type="ORF">LAZ67_X002320</name>
</gene>
<accession>A0ABY6LT97</accession>
<dbReference type="Proteomes" id="UP001235939">
    <property type="component" value="Chromosome X"/>
</dbReference>
<sequence>MAEKYLYFREDAQVQPLHKITAPNKNGEARSKTLSYWNVTDVNKQPNLGCNQFRGRKKVHNTDIEKEFTFKIGTKREDPFVVTVLVSDKPLQMEVDTGSGCTVISEKTYMDNFADIQLIKTHIV</sequence>
<organism evidence="1 2">
    <name type="scientific">Cordylochernes scorpioides</name>
    <dbReference type="NCBI Taxonomy" id="51811"/>
    <lineage>
        <taxon>Eukaryota</taxon>
        <taxon>Metazoa</taxon>
        <taxon>Ecdysozoa</taxon>
        <taxon>Arthropoda</taxon>
        <taxon>Chelicerata</taxon>
        <taxon>Arachnida</taxon>
        <taxon>Pseudoscorpiones</taxon>
        <taxon>Cheliferoidea</taxon>
        <taxon>Chernetidae</taxon>
        <taxon>Cordylochernes</taxon>
    </lineage>
</organism>
<dbReference type="EMBL" id="CP092886">
    <property type="protein sequence ID" value="UYV84475.1"/>
    <property type="molecule type" value="Genomic_DNA"/>
</dbReference>
<proteinExistence type="predicted"/>
<evidence type="ECO:0000313" key="1">
    <source>
        <dbReference type="EMBL" id="UYV84475.1"/>
    </source>
</evidence>
<name>A0ABY6LT97_9ARAC</name>
<reference evidence="1 2" key="1">
    <citation type="submission" date="2022-03" db="EMBL/GenBank/DDBJ databases">
        <title>A chromosomal length assembly of Cordylochernes scorpioides.</title>
        <authorList>
            <person name="Zeh D."/>
            <person name="Zeh J."/>
        </authorList>
    </citation>
    <scope>NUCLEOTIDE SEQUENCE [LARGE SCALE GENOMIC DNA]</scope>
    <source>
        <strain evidence="1">IN4F17</strain>
        <tissue evidence="1">Whole Body</tissue>
    </source>
</reference>